<dbReference type="PANTHER" id="PTHR36423:SF2">
    <property type="entry name" value="AFR070WP"/>
    <property type="match status" value="1"/>
</dbReference>
<dbReference type="PIRSF" id="PIRSF028139">
    <property type="entry name" value="DOPA-diox_rel_Mll2280"/>
    <property type="match status" value="1"/>
</dbReference>
<organism evidence="1 2">
    <name type="scientific">Nostoc flagelliforme CCNUN1</name>
    <dbReference type="NCBI Taxonomy" id="2038116"/>
    <lineage>
        <taxon>Bacteria</taxon>
        <taxon>Bacillati</taxon>
        <taxon>Cyanobacteriota</taxon>
        <taxon>Cyanophyceae</taxon>
        <taxon>Nostocales</taxon>
        <taxon>Nostocaceae</taxon>
        <taxon>Nostoc</taxon>
    </lineage>
</organism>
<dbReference type="KEGG" id="nfl:COO91_06228"/>
<dbReference type="Pfam" id="PF08883">
    <property type="entry name" value="DOPA_dioxygen"/>
    <property type="match status" value="1"/>
</dbReference>
<keyword evidence="2" id="KW-1185">Reference proteome</keyword>
<name>A0A2K8SXR5_9NOSO</name>
<dbReference type="AlphaFoldDB" id="A0A2K8SXR5"/>
<gene>
    <name evidence="1" type="ORF">COO91_06228</name>
</gene>
<dbReference type="InterPro" id="IPR014980">
    <property type="entry name" value="DOPA_dioxygen"/>
</dbReference>
<evidence type="ECO:0000313" key="1">
    <source>
        <dbReference type="EMBL" id="AUB40222.1"/>
    </source>
</evidence>
<dbReference type="Gene3D" id="3.30.70.1240">
    <property type="entry name" value="DOPA-like domains"/>
    <property type="match status" value="1"/>
</dbReference>
<dbReference type="Proteomes" id="UP000232003">
    <property type="component" value="Chromosome"/>
</dbReference>
<dbReference type="SUPFAM" id="SSF143410">
    <property type="entry name" value="DOPA-like"/>
    <property type="match status" value="1"/>
</dbReference>
<accession>A0A2K8SXR5</accession>
<dbReference type="EMBL" id="CP024785">
    <property type="protein sequence ID" value="AUB40222.1"/>
    <property type="molecule type" value="Genomic_DNA"/>
</dbReference>
<sequence length="121" mass="13749">MKEDTIEITGFHAHVYFDPASRDVAARVREGLGARFDVQLGRWFDKPIGPHPKGMYQVAFLPNQFDKVVPWLMLNREGLDILVHPETGDAVADHAVHSLWLGEKLDLNIEFLRQLNSTLSN</sequence>
<dbReference type="PANTHER" id="PTHR36423">
    <property type="entry name" value="AFR070WP"/>
    <property type="match status" value="1"/>
</dbReference>
<dbReference type="InterPro" id="IPR023389">
    <property type="entry name" value="DOPA-like_sf"/>
</dbReference>
<reference evidence="1 2" key="1">
    <citation type="submission" date="2017-11" db="EMBL/GenBank/DDBJ databases">
        <title>Complete genome of a free-living desiccation-tolerant cyanobacterium and its photosynthetic adaptation to extreme terrestrial habitat.</title>
        <authorList>
            <person name="Shang J."/>
        </authorList>
    </citation>
    <scope>NUCLEOTIDE SEQUENCE [LARGE SCALE GENOMIC DNA]</scope>
    <source>
        <strain evidence="1 2">CCNUN1</strain>
    </source>
</reference>
<proteinExistence type="predicted"/>
<dbReference type="RefSeq" id="WP_100901000.1">
    <property type="nucleotide sequence ID" value="NZ_CAWNNC010000001.1"/>
</dbReference>
<evidence type="ECO:0000313" key="2">
    <source>
        <dbReference type="Proteomes" id="UP000232003"/>
    </source>
</evidence>
<dbReference type="OrthoDB" id="572228at2"/>
<protein>
    <submittedName>
        <fullName evidence="1">DOPA 4</fullName>
    </submittedName>
</protein>